<organism evidence="2 3">
    <name type="scientific">Acetivibrio saccincola</name>
    <dbReference type="NCBI Taxonomy" id="1677857"/>
    <lineage>
        <taxon>Bacteria</taxon>
        <taxon>Bacillati</taxon>
        <taxon>Bacillota</taxon>
        <taxon>Clostridia</taxon>
        <taxon>Eubacteriales</taxon>
        <taxon>Oscillospiraceae</taxon>
        <taxon>Acetivibrio</taxon>
    </lineage>
</organism>
<evidence type="ECO:0000256" key="1">
    <source>
        <dbReference type="SAM" id="Phobius"/>
    </source>
</evidence>
<name>A0A2K9E3Y0_9FIRM</name>
<sequence length="209" mass="22821">MNNHNNSNNYNNGNYNSGNYNGGNYNSGNYNSGNYNSDNYNSGNYQYNNEEVQLMNELSSNQAANPYATANPYADENSNFFLAIVGGSVVAFICSLLWAAITYLTDYQFGIMAIGVGFLVGSSIKVLGKGKSSKFGILGALLSTFSCFLGNLIYVYAYFAKIFAMSFFDAIGDLPFSEAISIVFKASGLIDILFYILAIYIGYKSSIKN</sequence>
<keyword evidence="1" id="KW-0812">Transmembrane</keyword>
<protein>
    <submittedName>
        <fullName evidence="2">Uncharacterized protein</fullName>
    </submittedName>
</protein>
<dbReference type="RefSeq" id="WP_101302917.1">
    <property type="nucleotide sequence ID" value="NZ_CP025197.1"/>
</dbReference>
<dbReference type="EMBL" id="CP025197">
    <property type="protein sequence ID" value="AUG58437.1"/>
    <property type="molecule type" value="Genomic_DNA"/>
</dbReference>
<dbReference type="Proteomes" id="UP000233534">
    <property type="component" value="Chromosome"/>
</dbReference>
<keyword evidence="1" id="KW-0472">Membrane</keyword>
<evidence type="ECO:0000313" key="2">
    <source>
        <dbReference type="EMBL" id="AUG58437.1"/>
    </source>
</evidence>
<accession>A0A2K9E3Y0</accession>
<dbReference type="AlphaFoldDB" id="A0A2K9E3Y0"/>
<gene>
    <name evidence="2" type="ORF">HVS_12820</name>
</gene>
<keyword evidence="1" id="KW-1133">Transmembrane helix</keyword>
<feature type="transmembrane region" description="Helical" evidence="1">
    <location>
        <begin position="135"/>
        <end position="159"/>
    </location>
</feature>
<dbReference type="KEGG" id="hsc:HVS_12820"/>
<feature type="transmembrane region" description="Helical" evidence="1">
    <location>
        <begin position="80"/>
        <end position="101"/>
    </location>
</feature>
<feature type="transmembrane region" description="Helical" evidence="1">
    <location>
        <begin position="179"/>
        <end position="203"/>
    </location>
</feature>
<feature type="transmembrane region" description="Helical" evidence="1">
    <location>
        <begin position="107"/>
        <end position="128"/>
    </location>
</feature>
<proteinExistence type="predicted"/>
<keyword evidence="3" id="KW-1185">Reference proteome</keyword>
<evidence type="ECO:0000313" key="3">
    <source>
        <dbReference type="Proteomes" id="UP000233534"/>
    </source>
</evidence>
<reference evidence="2 3" key="1">
    <citation type="submission" date="2017-12" db="EMBL/GenBank/DDBJ databases">
        <title>Complete genome sequence of Herbivorax saccincola GGR1, a novel Cellulosome-producing hydrolytic bacterium in a thermophilic biogas plant, established by Illumina and Nanopore MinION sequencing.</title>
        <authorList>
            <person name="Pechtl A."/>
            <person name="Ruckert C."/>
            <person name="Koeck D.E."/>
            <person name="Maus I."/>
            <person name="Winkler A."/>
            <person name="Kalinowski J."/>
            <person name="Puhler A."/>
            <person name="Schwarz W.W."/>
            <person name="Zverlov V.V."/>
            <person name="Schluter A."/>
            <person name="Liebl W."/>
        </authorList>
    </citation>
    <scope>NUCLEOTIDE SEQUENCE [LARGE SCALE GENOMIC DNA]</scope>
    <source>
        <strain evidence="3">SR1</strain>
    </source>
</reference>